<dbReference type="PANTHER" id="PTHR31490">
    <property type="entry name" value="GLYCOSYL HYDROLASE"/>
    <property type="match status" value="1"/>
</dbReference>
<keyword evidence="8" id="KW-0326">Glycosidase</keyword>
<evidence type="ECO:0000256" key="8">
    <source>
        <dbReference type="ARBA" id="ARBA00023295"/>
    </source>
</evidence>
<keyword evidence="4" id="KW-0858">Xylan degradation</keyword>
<accession>A0A448YW90</accession>
<dbReference type="InterPro" id="IPR001000">
    <property type="entry name" value="GH10_dom"/>
</dbReference>
<dbReference type="Pfam" id="PF00331">
    <property type="entry name" value="Glyco_hydro_10"/>
    <property type="match status" value="1"/>
</dbReference>
<evidence type="ECO:0000256" key="10">
    <source>
        <dbReference type="SAM" id="MobiDB-lite"/>
    </source>
</evidence>
<evidence type="ECO:0000259" key="11">
    <source>
        <dbReference type="PROSITE" id="PS51760"/>
    </source>
</evidence>
<feature type="region of interest" description="Disordered" evidence="10">
    <location>
        <begin position="110"/>
        <end position="155"/>
    </location>
</feature>
<evidence type="ECO:0000256" key="6">
    <source>
        <dbReference type="ARBA" id="ARBA00022801"/>
    </source>
</evidence>
<comment type="catalytic activity">
    <reaction evidence="1">
        <text>Endohydrolysis of (1-&gt;4)-beta-D-xylosidic linkages in xylans.</text>
        <dbReference type="EC" id="3.2.1.8"/>
    </reaction>
</comment>
<evidence type="ECO:0000256" key="3">
    <source>
        <dbReference type="ARBA" id="ARBA00012590"/>
    </source>
</evidence>
<feature type="domain" description="GH10" evidence="11">
    <location>
        <begin position="133"/>
        <end position="465"/>
    </location>
</feature>
<dbReference type="PANTHER" id="PTHR31490:SF88">
    <property type="entry name" value="BETA-XYLANASE"/>
    <property type="match status" value="1"/>
</dbReference>
<keyword evidence="13" id="KW-1185">Reference proteome</keyword>
<keyword evidence="6" id="KW-0378">Hydrolase</keyword>
<evidence type="ECO:0000256" key="5">
    <source>
        <dbReference type="ARBA" id="ARBA00022729"/>
    </source>
</evidence>
<dbReference type="InterPro" id="IPR044846">
    <property type="entry name" value="GH10"/>
</dbReference>
<sequence length="527" mass="58809">MVPDGGIRSCETASIVSLHRSCCVKAAAWYQALVCTGTIARGLPKGFSEARAQTSIRSVSSLPKRKKDIPTKQRKMYEDGIDGDSLREVVATAIKRIDIGTAVLPEPLFCSDTDQADSGPGSEGYELLGGETSSGRNSHRDSNREGRAPDELHATSSSTLYARTLRSEFNALVVEHHLKWAPMCVSEPGPFVDGSLSTRLGRYDFHHADAIVDWGIRYNMVVKGHVLVWHVTSPQLLEDLEPEEVREQLRRHIFTTMGHFRGRIRVWDVVNEALAPDGSLAENVFFRKLGPGYIEECFRWAHEADPDAVLLYNDNKVEGMNGPNKQKADGFYRLLAGLVKKGVPVHGCGIQAHFNAAGTGRNRVPTPRMVKNQIHRLGKLGLKVNISEMDVRVSKLAPELRQIAQRQIYHDIIAAALTEPAFDGLWLWGFTDRHTWVTQFYSEDEPLVFDESYGRKEAYYGLRDALSSIARGGTVGAHVALDSDEDEDGNRWGHAWMPPLLEEETRSSFLDQYGDDITGDQRPDWEV</sequence>
<dbReference type="PRINTS" id="PR00134">
    <property type="entry name" value="GLHYDRLASE10"/>
</dbReference>
<gene>
    <name evidence="12" type="ORF">PSNMU_V1.4_AUG-EV-PASAV3_0007420</name>
</gene>
<dbReference type="EC" id="3.2.1.8" evidence="3"/>
<dbReference type="EMBL" id="CAACVS010000017">
    <property type="protein sequence ID" value="VEU34050.1"/>
    <property type="molecule type" value="Genomic_DNA"/>
</dbReference>
<dbReference type="Proteomes" id="UP000291116">
    <property type="component" value="Unassembled WGS sequence"/>
</dbReference>
<protein>
    <recommendedName>
        <fullName evidence="3">endo-1,4-beta-xylanase</fullName>
        <ecNumber evidence="3">3.2.1.8</ecNumber>
    </recommendedName>
</protein>
<evidence type="ECO:0000256" key="4">
    <source>
        <dbReference type="ARBA" id="ARBA00022651"/>
    </source>
</evidence>
<keyword evidence="9" id="KW-0624">Polysaccharide degradation</keyword>
<dbReference type="GO" id="GO:0045493">
    <property type="term" value="P:xylan catabolic process"/>
    <property type="evidence" value="ECO:0007669"/>
    <property type="project" value="UniProtKB-KW"/>
</dbReference>
<dbReference type="PROSITE" id="PS51760">
    <property type="entry name" value="GH10_2"/>
    <property type="match status" value="1"/>
</dbReference>
<keyword evidence="7" id="KW-0119">Carbohydrate metabolism</keyword>
<dbReference type="Gene3D" id="3.20.20.80">
    <property type="entry name" value="Glycosidases"/>
    <property type="match status" value="1"/>
</dbReference>
<dbReference type="AlphaFoldDB" id="A0A448YW90"/>
<organism evidence="12 13">
    <name type="scientific">Pseudo-nitzschia multistriata</name>
    <dbReference type="NCBI Taxonomy" id="183589"/>
    <lineage>
        <taxon>Eukaryota</taxon>
        <taxon>Sar</taxon>
        <taxon>Stramenopiles</taxon>
        <taxon>Ochrophyta</taxon>
        <taxon>Bacillariophyta</taxon>
        <taxon>Bacillariophyceae</taxon>
        <taxon>Bacillariophycidae</taxon>
        <taxon>Bacillariales</taxon>
        <taxon>Bacillariaceae</taxon>
        <taxon>Pseudo-nitzschia</taxon>
    </lineage>
</organism>
<comment type="similarity">
    <text evidence="2">Belongs to the glycosyl hydrolase 10 (cellulase F) family.</text>
</comment>
<dbReference type="GO" id="GO:0031176">
    <property type="term" value="F:endo-1,4-beta-xylanase activity"/>
    <property type="evidence" value="ECO:0007669"/>
    <property type="project" value="UniProtKB-EC"/>
</dbReference>
<dbReference type="InterPro" id="IPR017853">
    <property type="entry name" value="GH"/>
</dbReference>
<dbReference type="SUPFAM" id="SSF51445">
    <property type="entry name" value="(Trans)glycosidases"/>
    <property type="match status" value="1"/>
</dbReference>
<keyword evidence="5" id="KW-0732">Signal</keyword>
<proteinExistence type="inferred from homology"/>
<name>A0A448YW90_9STRA</name>
<evidence type="ECO:0000256" key="1">
    <source>
        <dbReference type="ARBA" id="ARBA00000681"/>
    </source>
</evidence>
<reference evidence="12 13" key="1">
    <citation type="submission" date="2019-01" db="EMBL/GenBank/DDBJ databases">
        <authorList>
            <person name="Ferrante I. M."/>
        </authorList>
    </citation>
    <scope>NUCLEOTIDE SEQUENCE [LARGE SCALE GENOMIC DNA]</scope>
    <source>
        <strain evidence="12 13">B856</strain>
    </source>
</reference>
<evidence type="ECO:0000313" key="12">
    <source>
        <dbReference type="EMBL" id="VEU34050.1"/>
    </source>
</evidence>
<evidence type="ECO:0000256" key="9">
    <source>
        <dbReference type="ARBA" id="ARBA00023326"/>
    </source>
</evidence>
<evidence type="ECO:0000313" key="13">
    <source>
        <dbReference type="Proteomes" id="UP000291116"/>
    </source>
</evidence>
<dbReference type="SMART" id="SM00633">
    <property type="entry name" value="Glyco_10"/>
    <property type="match status" value="1"/>
</dbReference>
<feature type="compositionally biased region" description="Basic and acidic residues" evidence="10">
    <location>
        <begin position="138"/>
        <end position="153"/>
    </location>
</feature>
<evidence type="ECO:0000256" key="7">
    <source>
        <dbReference type="ARBA" id="ARBA00023277"/>
    </source>
</evidence>
<evidence type="ECO:0000256" key="2">
    <source>
        <dbReference type="ARBA" id="ARBA00007495"/>
    </source>
</evidence>
<dbReference type="OrthoDB" id="3055998at2759"/>